<gene>
    <name evidence="1" type="ORF">rCG_22166</name>
</gene>
<dbReference type="Proteomes" id="UP000234681">
    <property type="component" value="Chromosome 9"/>
</dbReference>
<evidence type="ECO:0000313" key="2">
    <source>
        <dbReference type="Proteomes" id="UP000234681"/>
    </source>
</evidence>
<accession>A6IP28</accession>
<dbReference type="EMBL" id="CH473965">
    <property type="protein sequence ID" value="EDL99032.1"/>
    <property type="molecule type" value="Genomic_DNA"/>
</dbReference>
<name>A6IP28_RAT</name>
<proteinExistence type="predicted"/>
<protein>
    <submittedName>
        <fullName evidence="1">RCG22166</fullName>
    </submittedName>
</protein>
<reference evidence="1 2" key="1">
    <citation type="submission" date="2005-09" db="EMBL/GenBank/DDBJ databases">
        <authorList>
            <person name="Mural R.J."/>
            <person name="Li P.W."/>
            <person name="Adams M.D."/>
            <person name="Amanatides P.G."/>
            <person name="Baden-Tillson H."/>
            <person name="Barnstead M."/>
            <person name="Chin S.H."/>
            <person name="Dew I."/>
            <person name="Evans C.A."/>
            <person name="Ferriera S."/>
            <person name="Flanigan M."/>
            <person name="Fosler C."/>
            <person name="Glodek A."/>
            <person name="Gu Z."/>
            <person name="Holt R.A."/>
            <person name="Jennings D."/>
            <person name="Kraft C.L."/>
            <person name="Lu F."/>
            <person name="Nguyen T."/>
            <person name="Nusskern D.R."/>
            <person name="Pfannkoch C.M."/>
            <person name="Sitter C."/>
            <person name="Sutton G.G."/>
            <person name="Venter J.C."/>
            <person name="Wang Z."/>
            <person name="Woodage T."/>
            <person name="Zheng X.H."/>
            <person name="Zhong F."/>
        </authorList>
    </citation>
    <scope>NUCLEOTIDE SEQUENCE [LARGE SCALE GENOMIC DNA]</scope>
    <source>
        <strain>BN</strain>
        <strain evidence="2">Sprague-Dawley</strain>
    </source>
</reference>
<dbReference type="AlphaFoldDB" id="A6IP28"/>
<evidence type="ECO:0000313" key="1">
    <source>
        <dbReference type="EMBL" id="EDL99032.1"/>
    </source>
</evidence>
<sequence>MNPEPATEYEKLSRKLLHVREDKTFLHKLILQTGKLA</sequence>
<organism evidence="1 2">
    <name type="scientific">Rattus norvegicus</name>
    <name type="common">Rat</name>
    <dbReference type="NCBI Taxonomy" id="10116"/>
    <lineage>
        <taxon>Eukaryota</taxon>
        <taxon>Metazoa</taxon>
        <taxon>Chordata</taxon>
        <taxon>Craniata</taxon>
        <taxon>Vertebrata</taxon>
        <taxon>Euteleostomi</taxon>
        <taxon>Mammalia</taxon>
        <taxon>Eutheria</taxon>
        <taxon>Euarchontoglires</taxon>
        <taxon>Glires</taxon>
        <taxon>Rodentia</taxon>
        <taxon>Myomorpha</taxon>
        <taxon>Muroidea</taxon>
        <taxon>Muridae</taxon>
        <taxon>Murinae</taxon>
        <taxon>Rattus</taxon>
    </lineage>
</organism>